<organism evidence="5 6">
    <name type="scientific">Chelatococcus reniformis</name>
    <dbReference type="NCBI Taxonomy" id="1494448"/>
    <lineage>
        <taxon>Bacteria</taxon>
        <taxon>Pseudomonadati</taxon>
        <taxon>Pseudomonadota</taxon>
        <taxon>Alphaproteobacteria</taxon>
        <taxon>Hyphomicrobiales</taxon>
        <taxon>Chelatococcaceae</taxon>
        <taxon>Chelatococcus</taxon>
    </lineage>
</organism>
<dbReference type="EMBL" id="BMGG01000012">
    <property type="protein sequence ID" value="GGC92079.1"/>
    <property type="molecule type" value="Genomic_DNA"/>
</dbReference>
<evidence type="ECO:0000256" key="1">
    <source>
        <dbReference type="ARBA" id="ARBA00010062"/>
    </source>
</evidence>
<comment type="similarity">
    <text evidence="1">Belongs to the leucine-binding protein family.</text>
</comment>
<gene>
    <name evidence="5" type="ORF">GCM10010994_57350</name>
</gene>
<accession>A0A916UX54</accession>
<reference evidence="5" key="1">
    <citation type="journal article" date="2014" name="Int. J. Syst. Evol. Microbiol.">
        <title>Complete genome sequence of Corynebacterium casei LMG S-19264T (=DSM 44701T), isolated from a smear-ripened cheese.</title>
        <authorList>
            <consortium name="US DOE Joint Genome Institute (JGI-PGF)"/>
            <person name="Walter F."/>
            <person name="Albersmeier A."/>
            <person name="Kalinowski J."/>
            <person name="Ruckert C."/>
        </authorList>
    </citation>
    <scope>NUCLEOTIDE SEQUENCE</scope>
    <source>
        <strain evidence="5">CGMCC 1.12919</strain>
    </source>
</reference>
<dbReference type="SUPFAM" id="SSF53822">
    <property type="entry name" value="Periplasmic binding protein-like I"/>
    <property type="match status" value="1"/>
</dbReference>
<keyword evidence="6" id="KW-1185">Reference proteome</keyword>
<dbReference type="Proteomes" id="UP000637002">
    <property type="component" value="Unassembled WGS sequence"/>
</dbReference>
<dbReference type="PANTHER" id="PTHR47235:SF1">
    <property type="entry name" value="BLR6548 PROTEIN"/>
    <property type="match status" value="1"/>
</dbReference>
<comment type="caution">
    <text evidence="5">The sequence shown here is derived from an EMBL/GenBank/DDBJ whole genome shotgun (WGS) entry which is preliminary data.</text>
</comment>
<evidence type="ECO:0000256" key="3">
    <source>
        <dbReference type="SAM" id="SignalP"/>
    </source>
</evidence>
<evidence type="ECO:0000313" key="5">
    <source>
        <dbReference type="EMBL" id="GGC92079.1"/>
    </source>
</evidence>
<evidence type="ECO:0000256" key="2">
    <source>
        <dbReference type="ARBA" id="ARBA00022729"/>
    </source>
</evidence>
<protein>
    <submittedName>
        <fullName evidence="5">Branched-chain amino acid ABC transporter substrate-binding protein</fullName>
    </submittedName>
</protein>
<dbReference type="Pfam" id="PF13458">
    <property type="entry name" value="Peripla_BP_6"/>
    <property type="match status" value="1"/>
</dbReference>
<dbReference type="PANTHER" id="PTHR47235">
    <property type="entry name" value="BLR6548 PROTEIN"/>
    <property type="match status" value="1"/>
</dbReference>
<evidence type="ECO:0000313" key="6">
    <source>
        <dbReference type="Proteomes" id="UP000637002"/>
    </source>
</evidence>
<feature type="chain" id="PRO_5037686997" evidence="3">
    <location>
        <begin position="27"/>
        <end position="407"/>
    </location>
</feature>
<evidence type="ECO:0000259" key="4">
    <source>
        <dbReference type="Pfam" id="PF13458"/>
    </source>
</evidence>
<reference evidence="5" key="2">
    <citation type="submission" date="2020-09" db="EMBL/GenBank/DDBJ databases">
        <authorList>
            <person name="Sun Q."/>
            <person name="Zhou Y."/>
        </authorList>
    </citation>
    <scope>NUCLEOTIDE SEQUENCE</scope>
    <source>
        <strain evidence="5">CGMCC 1.12919</strain>
    </source>
</reference>
<dbReference type="Gene3D" id="3.40.50.2300">
    <property type="match status" value="2"/>
</dbReference>
<feature type="domain" description="Leucine-binding protein" evidence="4">
    <location>
        <begin position="37"/>
        <end position="389"/>
    </location>
</feature>
<dbReference type="AlphaFoldDB" id="A0A916UX54"/>
<feature type="signal peptide" evidence="3">
    <location>
        <begin position="1"/>
        <end position="26"/>
    </location>
</feature>
<dbReference type="CDD" id="cd06343">
    <property type="entry name" value="PBP1_ABC_ligand_binding-like"/>
    <property type="match status" value="1"/>
</dbReference>
<sequence>MRLVHILGLGCLGVVAAAVVGSPARAEAAKPDVKSDIKIGNLAPYSGPASSYSAFAKTQAAYFRMLNESGGINGRKIQFISYDDAYSPPKAVEQARKLVEQDEVLAIFQSVGTPPNAAIMKYMNAKKVPQLLAATGATKFGDPKHYPWTMGFSTSVYRVESAIYAKYIMANYPSGKIAVLFPNDDYGRDIYQGFKDALGDKRSMIIAEAPYDTSEATIDSQIARLKASGADIFMNFSTPRFGALAIRKLAELGWKPVHFVNTTAASIPLVLKPAGLENAVGVLTATSIKDPADPRYADDPGVREYLAFMDKYNPDGDKTNGQNAYGYLAAQVLRKVLEQCGDDVSRANIMKQAANLKDLKFGLLFDGITVNTSPTNYFPITQMQLLRFNGTGFDPVGPVTSEVVTLD</sequence>
<dbReference type="RefSeq" id="WP_244642272.1">
    <property type="nucleotide sequence ID" value="NZ_BMGG01000012.1"/>
</dbReference>
<dbReference type="InterPro" id="IPR028082">
    <property type="entry name" value="Peripla_BP_I"/>
</dbReference>
<dbReference type="InterPro" id="IPR028081">
    <property type="entry name" value="Leu-bd"/>
</dbReference>
<proteinExistence type="inferred from homology"/>
<name>A0A916UX54_9HYPH</name>
<keyword evidence="2 3" id="KW-0732">Signal</keyword>